<dbReference type="FunFam" id="1.10.287.130:FF:000063">
    <property type="entry name" value="Hybrid sensor histidine kinase/response regulator"/>
    <property type="match status" value="1"/>
</dbReference>
<evidence type="ECO:0000313" key="17">
    <source>
        <dbReference type="EMBL" id="OQM73780.1"/>
    </source>
</evidence>
<feature type="transmembrane region" description="Helical" evidence="14">
    <location>
        <begin position="284"/>
        <end position="309"/>
    </location>
</feature>
<evidence type="ECO:0000256" key="2">
    <source>
        <dbReference type="ARBA" id="ARBA00004141"/>
    </source>
</evidence>
<dbReference type="RefSeq" id="WP_080921466.1">
    <property type="nucleotide sequence ID" value="NZ_MDET01000056.1"/>
</dbReference>
<dbReference type="PROSITE" id="PS50283">
    <property type="entry name" value="NA_SOLUT_SYMP_3"/>
    <property type="match status" value="1"/>
</dbReference>
<sequence>MHGWFIVIVALAYVTMLFAVASIGDRHAARRGPIASRPYIYSLSLAVYCTSWTFFGSVGLASEHGLEFLSIYVGPIFIFIFGYPLLRRIIRLSKAEKITSIADFLAARYGKSFAVASIATIIATVGTVPYIALQLKSIAGSIGLMVSFYSPGAIANDFVNRDIALLVALLLAVFAVLFGTRHSDATEHQDGLVLAMAVESVIKLTAFLAVGVAISLFLFHRPADLLHAMQANNGVKAAIGYATSPSTWAVTTMLSTCAILMLPRQFYMTIVENRSEKELRTASWLFPLYLVLINLFVIVIAFAGLSVVGNEASADLYVLAVPLFNGRDVLAMIAFVGGLSAATAMVIVESVALSIMISNDLILPLFLRRLLKPAAGEREDWSKVILVIRRAAIFVILLAGYLYYLGMSDNVRLVAFGLISFAAIAQFAPAFVGGLVWRRANARGALLGLLAGILFWAYTLFIPSILPPETSFLVNGPLGITALRPQALFGTSGDPLNHGVLWSLAVNVLFYVLGSLSRSSKPRERIQAAIFAPRAASPMPSLRRFRTNVTVNEIKDTISRYLGVERTERSFQSFELQQGVAISGNAPAGVETIRFSEQLLASAVGSSSARLVLSLLLQRHDRASSKEAFRLLDDASEALQHNRDLLQIALDQMEQGITVFDKDFRLICWNRQYRALFELPDEMGQVGVSLDRILGHLAERGDITPQSRALAFDRLTGFAGPWQLELKSSGRIMELRSNPMPDGGMVATYADISARVEQDQALKAANESLEQRVRSRTAELTLVNEELAQAQKLAEEANLGKTRFLAAVGHDILQPLNAARLYCASLIEKAGRGSTGNAAANIESSLESVENILGAVLDISRLDAGAMKPQETTFPLDGLLRQIDTDFRPLAEERKLDLRIVPSSLSVHTDRNLLRRLVQNLVSNAIKYTRRGRVLVGVRRRGELLEIQVIDSGIGIAGDKLDAVFGEFTRLAEGARVAEGLGLGLSIVDRIARVLRLEIRIFSVAGKGTRFSVLTPPAQVHAAGRETNSPLPSRPGASLNGLRVLCIDNDTRILDGMRLLLEGWGCKVETFSGWHGFEASQNTVSAPALILADYHLDDEDGLGVIARLREIYGQATPAILVTADRSNEVRAAAAEQDVVVVNKPLKPAVLRSLMARIRPLAPAAE</sequence>
<feature type="transmembrane region" description="Helical" evidence="14">
    <location>
        <begin position="416"/>
        <end position="437"/>
    </location>
</feature>
<dbReference type="InterPro" id="IPR035965">
    <property type="entry name" value="PAS-like_dom_sf"/>
</dbReference>
<comment type="caution">
    <text evidence="17">The sequence shown here is derived from an EMBL/GenBank/DDBJ whole genome shotgun (WGS) entry which is preliminary data.</text>
</comment>
<dbReference type="GO" id="GO:0006814">
    <property type="term" value="P:sodium ion transport"/>
    <property type="evidence" value="ECO:0007669"/>
    <property type="project" value="UniProtKB-KW"/>
</dbReference>
<dbReference type="InterPro" id="IPR011006">
    <property type="entry name" value="CheY-like_superfamily"/>
</dbReference>
<feature type="transmembrane region" description="Helical" evidence="14">
    <location>
        <begin position="45"/>
        <end position="62"/>
    </location>
</feature>
<dbReference type="Gene3D" id="3.30.565.10">
    <property type="entry name" value="Histidine kinase-like ATPase, C-terminal domain"/>
    <property type="match status" value="1"/>
</dbReference>
<dbReference type="OrthoDB" id="9764438at2"/>
<evidence type="ECO:0000256" key="7">
    <source>
        <dbReference type="ARBA" id="ARBA00022692"/>
    </source>
</evidence>
<feature type="transmembrane region" description="Helical" evidence="14">
    <location>
        <begin position="192"/>
        <end position="219"/>
    </location>
</feature>
<keyword evidence="8 17" id="KW-0418">Kinase</keyword>
<keyword evidence="5 13" id="KW-0597">Phosphoprotein</keyword>
<dbReference type="InterPro" id="IPR003594">
    <property type="entry name" value="HATPase_dom"/>
</dbReference>
<evidence type="ECO:0000256" key="10">
    <source>
        <dbReference type="ARBA" id="ARBA00022989"/>
    </source>
</evidence>
<feature type="domain" description="Histidine kinase" evidence="15">
    <location>
        <begin position="807"/>
        <end position="1019"/>
    </location>
</feature>
<evidence type="ECO:0000259" key="16">
    <source>
        <dbReference type="PROSITE" id="PS50110"/>
    </source>
</evidence>
<feature type="transmembrane region" description="Helical" evidence="14">
    <location>
        <begin position="113"/>
        <end position="133"/>
    </location>
</feature>
<dbReference type="CDD" id="cd00156">
    <property type="entry name" value="REC"/>
    <property type="match status" value="1"/>
</dbReference>
<feature type="domain" description="Response regulatory" evidence="16">
    <location>
        <begin position="1043"/>
        <end position="1158"/>
    </location>
</feature>
<dbReference type="PRINTS" id="PR00344">
    <property type="entry name" value="BCTRLSENSOR"/>
</dbReference>
<dbReference type="Pfam" id="PF00072">
    <property type="entry name" value="Response_reg"/>
    <property type="match status" value="1"/>
</dbReference>
<dbReference type="STRING" id="1873176.BFN67_06905"/>
<dbReference type="Gene3D" id="1.10.287.130">
    <property type="match status" value="1"/>
</dbReference>
<dbReference type="PROSITE" id="PS50110">
    <property type="entry name" value="RESPONSE_REGULATORY"/>
    <property type="match status" value="1"/>
</dbReference>
<feature type="transmembrane region" description="Helical" evidence="14">
    <location>
        <begin position="329"/>
        <end position="362"/>
    </location>
</feature>
<protein>
    <recommendedName>
        <fullName evidence="4">histidine kinase</fullName>
        <ecNumber evidence="4">2.7.13.3</ecNumber>
    </recommendedName>
</protein>
<comment type="catalytic activity">
    <reaction evidence="1">
        <text>ATP + protein L-histidine = ADP + protein N-phospho-L-histidine.</text>
        <dbReference type="EC" id="2.7.13.3"/>
    </reaction>
</comment>
<dbReference type="PANTHER" id="PTHR43047:SF9">
    <property type="entry name" value="HISTIDINE KINASE"/>
    <property type="match status" value="1"/>
</dbReference>
<comment type="subcellular location">
    <subcellularLocation>
        <location evidence="2">Membrane</location>
        <topology evidence="2">Multi-pass membrane protein</topology>
    </subcellularLocation>
</comment>
<dbReference type="PROSITE" id="PS00457">
    <property type="entry name" value="NA_SOLUT_SYMP_2"/>
    <property type="match status" value="1"/>
</dbReference>
<dbReference type="InterPro" id="IPR005467">
    <property type="entry name" value="His_kinase_dom"/>
</dbReference>
<gene>
    <name evidence="17" type="ORF">BFN67_06905</name>
</gene>
<dbReference type="InterPro" id="IPR001734">
    <property type="entry name" value="Na/solute_symporter"/>
</dbReference>
<keyword evidence="10 14" id="KW-1133">Transmembrane helix</keyword>
<evidence type="ECO:0000256" key="14">
    <source>
        <dbReference type="SAM" id="Phobius"/>
    </source>
</evidence>
<comment type="similarity">
    <text evidence="3">Belongs to the sodium:solute symporter (SSF) (TC 2.A.21) family.</text>
</comment>
<dbReference type="Pfam" id="PF02518">
    <property type="entry name" value="HATPase_c"/>
    <property type="match status" value="1"/>
</dbReference>
<dbReference type="GO" id="GO:0000155">
    <property type="term" value="F:phosphorelay sensor kinase activity"/>
    <property type="evidence" value="ECO:0007669"/>
    <property type="project" value="InterPro"/>
</dbReference>
<keyword evidence="18" id="KW-1185">Reference proteome</keyword>
<dbReference type="FunFam" id="3.30.565.10:FF:000049">
    <property type="entry name" value="Two-component sensor histidine kinase"/>
    <property type="match status" value="1"/>
</dbReference>
<dbReference type="GO" id="GO:0009927">
    <property type="term" value="F:histidine phosphotransfer kinase activity"/>
    <property type="evidence" value="ECO:0007669"/>
    <property type="project" value="TreeGrafter"/>
</dbReference>
<dbReference type="AlphaFoldDB" id="A0A1V8RKQ4"/>
<dbReference type="PANTHER" id="PTHR43047">
    <property type="entry name" value="TWO-COMPONENT HISTIDINE PROTEIN KINASE"/>
    <property type="match status" value="1"/>
</dbReference>
<keyword evidence="12" id="KW-0739">Sodium transport</keyword>
<dbReference type="CDD" id="cd00082">
    <property type="entry name" value="HisKA"/>
    <property type="match status" value="1"/>
</dbReference>
<keyword evidence="6" id="KW-0808">Transferase</keyword>
<evidence type="ECO:0000256" key="3">
    <source>
        <dbReference type="ARBA" id="ARBA00006434"/>
    </source>
</evidence>
<accession>A0A1V8RKQ4</accession>
<dbReference type="SUPFAM" id="SSF55874">
    <property type="entry name" value="ATPase domain of HSP90 chaperone/DNA topoisomerase II/histidine kinase"/>
    <property type="match status" value="1"/>
</dbReference>
<evidence type="ECO:0000256" key="5">
    <source>
        <dbReference type="ARBA" id="ARBA00022553"/>
    </source>
</evidence>
<feature type="transmembrane region" description="Helical" evidence="14">
    <location>
        <begin position="68"/>
        <end position="86"/>
    </location>
</feature>
<dbReference type="InterPro" id="IPR038377">
    <property type="entry name" value="Na/Glc_symporter_sf"/>
</dbReference>
<dbReference type="SUPFAM" id="SSF47384">
    <property type="entry name" value="Homodimeric domain of signal transducing histidine kinase"/>
    <property type="match status" value="1"/>
</dbReference>
<reference evidence="17 18" key="1">
    <citation type="journal article" date="2016" name="Int. J. Syst. Evol. Microbiol.">
        <title>Pseudaminobacter manganicus sp. nov., isolated from sludge of a manganese mine.</title>
        <authorList>
            <person name="Li J."/>
            <person name="Huang J."/>
            <person name="Liao S."/>
            <person name="Wang G."/>
        </authorList>
    </citation>
    <scope>NUCLEOTIDE SEQUENCE [LARGE SCALE GENOMIC DNA]</scope>
    <source>
        <strain evidence="17 18">JH-7</strain>
    </source>
</reference>
<keyword evidence="12" id="KW-0915">Sodium</keyword>
<evidence type="ECO:0000256" key="9">
    <source>
        <dbReference type="ARBA" id="ARBA00022847"/>
    </source>
</evidence>
<dbReference type="SMART" id="SM00387">
    <property type="entry name" value="HATPase_c"/>
    <property type="match status" value="1"/>
</dbReference>
<evidence type="ECO:0000256" key="6">
    <source>
        <dbReference type="ARBA" id="ARBA00022679"/>
    </source>
</evidence>
<dbReference type="EMBL" id="MDET01000056">
    <property type="protein sequence ID" value="OQM73780.1"/>
    <property type="molecule type" value="Genomic_DNA"/>
</dbReference>
<evidence type="ECO:0000256" key="4">
    <source>
        <dbReference type="ARBA" id="ARBA00012438"/>
    </source>
</evidence>
<feature type="transmembrane region" description="Helical" evidence="14">
    <location>
        <begin position="239"/>
        <end position="263"/>
    </location>
</feature>
<keyword evidence="7 14" id="KW-0812">Transmembrane</keyword>
<feature type="transmembrane region" description="Helical" evidence="14">
    <location>
        <begin position="444"/>
        <end position="466"/>
    </location>
</feature>
<feature type="transmembrane region" description="Helical" evidence="14">
    <location>
        <begin position="163"/>
        <end position="180"/>
    </location>
</feature>
<dbReference type="SMART" id="SM00388">
    <property type="entry name" value="HisKA"/>
    <property type="match status" value="1"/>
</dbReference>
<dbReference type="InterPro" id="IPR018212">
    <property type="entry name" value="Na/solute_symporter_CS"/>
</dbReference>
<dbReference type="Gene3D" id="1.20.1730.10">
    <property type="entry name" value="Sodium/glucose cotransporter"/>
    <property type="match status" value="1"/>
</dbReference>
<dbReference type="Pfam" id="PF00512">
    <property type="entry name" value="HisKA"/>
    <property type="match status" value="1"/>
</dbReference>
<keyword evidence="12" id="KW-0406">Ion transport</keyword>
<feature type="transmembrane region" description="Helical" evidence="14">
    <location>
        <begin position="383"/>
        <end position="404"/>
    </location>
</feature>
<dbReference type="SMART" id="SM00448">
    <property type="entry name" value="REC"/>
    <property type="match status" value="1"/>
</dbReference>
<evidence type="ECO:0000256" key="11">
    <source>
        <dbReference type="ARBA" id="ARBA00023136"/>
    </source>
</evidence>
<organism evidence="17 18">
    <name type="scientific">Manganibacter manganicus</name>
    <dbReference type="NCBI Taxonomy" id="1873176"/>
    <lineage>
        <taxon>Bacteria</taxon>
        <taxon>Pseudomonadati</taxon>
        <taxon>Pseudomonadota</taxon>
        <taxon>Alphaproteobacteria</taxon>
        <taxon>Hyphomicrobiales</taxon>
        <taxon>Phyllobacteriaceae</taxon>
        <taxon>Manganibacter</taxon>
    </lineage>
</organism>
<keyword evidence="11 14" id="KW-0472">Membrane</keyword>
<keyword evidence="9" id="KW-0813">Transport</keyword>
<dbReference type="Gene3D" id="3.40.50.2300">
    <property type="match status" value="1"/>
</dbReference>
<dbReference type="Gene3D" id="3.30.450.20">
    <property type="entry name" value="PAS domain"/>
    <property type="match status" value="1"/>
</dbReference>
<evidence type="ECO:0000256" key="12">
    <source>
        <dbReference type="ARBA" id="ARBA00023201"/>
    </source>
</evidence>
<dbReference type="InterPro" id="IPR004358">
    <property type="entry name" value="Sig_transdc_His_kin-like_C"/>
</dbReference>
<evidence type="ECO:0000313" key="18">
    <source>
        <dbReference type="Proteomes" id="UP000191905"/>
    </source>
</evidence>
<dbReference type="InterPro" id="IPR001789">
    <property type="entry name" value="Sig_transdc_resp-reg_receiver"/>
</dbReference>
<dbReference type="InterPro" id="IPR003661">
    <property type="entry name" value="HisK_dim/P_dom"/>
</dbReference>
<dbReference type="InterPro" id="IPR036890">
    <property type="entry name" value="HATPase_C_sf"/>
</dbReference>
<evidence type="ECO:0000256" key="13">
    <source>
        <dbReference type="PROSITE-ProRule" id="PRU00169"/>
    </source>
</evidence>
<dbReference type="GO" id="GO:0015293">
    <property type="term" value="F:symporter activity"/>
    <property type="evidence" value="ECO:0007669"/>
    <property type="project" value="UniProtKB-KW"/>
</dbReference>
<dbReference type="Proteomes" id="UP000191905">
    <property type="component" value="Unassembled WGS sequence"/>
</dbReference>
<dbReference type="SUPFAM" id="SSF55785">
    <property type="entry name" value="PYP-like sensor domain (PAS domain)"/>
    <property type="match status" value="1"/>
</dbReference>
<evidence type="ECO:0000256" key="1">
    <source>
        <dbReference type="ARBA" id="ARBA00000085"/>
    </source>
</evidence>
<evidence type="ECO:0000256" key="8">
    <source>
        <dbReference type="ARBA" id="ARBA00022777"/>
    </source>
</evidence>
<name>A0A1V8RKQ4_9HYPH</name>
<dbReference type="SUPFAM" id="SSF52172">
    <property type="entry name" value="CheY-like"/>
    <property type="match status" value="1"/>
</dbReference>
<proteinExistence type="inferred from homology"/>
<feature type="modified residue" description="4-aspartylphosphate" evidence="13">
    <location>
        <position position="1093"/>
    </location>
</feature>
<dbReference type="PROSITE" id="PS50109">
    <property type="entry name" value="HIS_KIN"/>
    <property type="match status" value="1"/>
</dbReference>
<evidence type="ECO:0000259" key="15">
    <source>
        <dbReference type="PROSITE" id="PS50109"/>
    </source>
</evidence>
<dbReference type="InterPro" id="IPR036097">
    <property type="entry name" value="HisK_dim/P_sf"/>
</dbReference>
<dbReference type="CDD" id="cd10322">
    <property type="entry name" value="SLC5sbd"/>
    <property type="match status" value="1"/>
</dbReference>
<feature type="transmembrane region" description="Helical" evidence="14">
    <location>
        <begin position="6"/>
        <end position="24"/>
    </location>
</feature>
<dbReference type="Pfam" id="PF12860">
    <property type="entry name" value="PAS_7"/>
    <property type="match status" value="1"/>
</dbReference>
<dbReference type="EC" id="2.7.13.3" evidence="4"/>
<keyword evidence="9" id="KW-0769">Symport</keyword>
<dbReference type="GO" id="GO:0005886">
    <property type="term" value="C:plasma membrane"/>
    <property type="evidence" value="ECO:0007669"/>
    <property type="project" value="TreeGrafter"/>
</dbReference>